<feature type="compositionally biased region" description="Acidic residues" evidence="14">
    <location>
        <begin position="796"/>
        <end position="805"/>
    </location>
</feature>
<organism evidence="19 20">
    <name type="scientific">Hermanssonia centrifuga</name>
    <dbReference type="NCBI Taxonomy" id="98765"/>
    <lineage>
        <taxon>Eukaryota</taxon>
        <taxon>Fungi</taxon>
        <taxon>Dikarya</taxon>
        <taxon>Basidiomycota</taxon>
        <taxon>Agaricomycotina</taxon>
        <taxon>Agaricomycetes</taxon>
        <taxon>Polyporales</taxon>
        <taxon>Meruliaceae</taxon>
        <taxon>Hermanssonia</taxon>
    </lineage>
</organism>
<keyword evidence="10 15" id="KW-0472">Membrane</keyword>
<dbReference type="SMART" id="SM00490">
    <property type="entry name" value="HELICc"/>
    <property type="match status" value="1"/>
</dbReference>
<comment type="caution">
    <text evidence="19">The sequence shown here is derived from an EMBL/GenBank/DDBJ whole genome shotgun (WGS) entry which is preliminary data.</text>
</comment>
<feature type="region of interest" description="Disordered" evidence="14">
    <location>
        <begin position="796"/>
        <end position="829"/>
    </location>
</feature>
<evidence type="ECO:0000313" key="20">
    <source>
        <dbReference type="Proteomes" id="UP000309038"/>
    </source>
</evidence>
<feature type="transmembrane region" description="Helical" evidence="15">
    <location>
        <begin position="596"/>
        <end position="618"/>
    </location>
</feature>
<keyword evidence="5" id="KW-0547">Nucleotide-binding</keyword>
<keyword evidence="3" id="KW-0813">Transport</keyword>
<dbReference type="EMBL" id="SGPJ01000065">
    <property type="protein sequence ID" value="THG99894.1"/>
    <property type="molecule type" value="Genomic_DNA"/>
</dbReference>
<dbReference type="Proteomes" id="UP000309038">
    <property type="component" value="Unassembled WGS sequence"/>
</dbReference>
<dbReference type="InterPro" id="IPR050360">
    <property type="entry name" value="MFS_Sugar_Transporters"/>
</dbReference>
<evidence type="ECO:0000259" key="16">
    <source>
        <dbReference type="PROSITE" id="PS51192"/>
    </source>
</evidence>
<dbReference type="InterPro" id="IPR011701">
    <property type="entry name" value="MFS"/>
</dbReference>
<evidence type="ECO:0000256" key="9">
    <source>
        <dbReference type="ARBA" id="ARBA00022989"/>
    </source>
</evidence>
<dbReference type="InterPro" id="IPR011990">
    <property type="entry name" value="TPR-like_helical_dom_sf"/>
</dbReference>
<dbReference type="InterPro" id="IPR036259">
    <property type="entry name" value="MFS_trans_sf"/>
</dbReference>
<dbReference type="Pfam" id="PF07690">
    <property type="entry name" value="MFS_1"/>
    <property type="match status" value="1"/>
</dbReference>
<dbReference type="GO" id="GO:0016020">
    <property type="term" value="C:membrane"/>
    <property type="evidence" value="ECO:0007669"/>
    <property type="project" value="UniProtKB-SubCell"/>
</dbReference>
<evidence type="ECO:0000313" key="19">
    <source>
        <dbReference type="EMBL" id="THG99894.1"/>
    </source>
</evidence>
<feature type="transmembrane region" description="Helical" evidence="15">
    <location>
        <begin position="465"/>
        <end position="483"/>
    </location>
</feature>
<dbReference type="InterPro" id="IPR003663">
    <property type="entry name" value="Sugar/inositol_transpt"/>
</dbReference>
<dbReference type="PRINTS" id="PR00171">
    <property type="entry name" value="SUGRTRNSPORT"/>
</dbReference>
<dbReference type="PROSITE" id="PS51192">
    <property type="entry name" value="HELICASE_ATP_BIND_1"/>
    <property type="match status" value="1"/>
</dbReference>
<name>A0A4S4KMY6_9APHY</name>
<dbReference type="PANTHER" id="PTHR48022:SF73">
    <property type="entry name" value="METABOLITE TRANSPORT PROTEIN YDL199C-RELATED"/>
    <property type="match status" value="1"/>
</dbReference>
<feature type="domain" description="DEAD-box RNA helicase Q" evidence="18">
    <location>
        <begin position="850"/>
        <end position="880"/>
    </location>
</feature>
<evidence type="ECO:0000256" key="11">
    <source>
        <dbReference type="ARBA" id="ARBA00049119"/>
    </source>
</evidence>
<evidence type="ECO:0000256" key="14">
    <source>
        <dbReference type="SAM" id="MobiDB-lite"/>
    </source>
</evidence>
<comment type="similarity">
    <text evidence="2">Belongs to the major facilitator superfamily. Sugar transporter (TC 2.A.1.1) family.</text>
</comment>
<feature type="transmembrane region" description="Helical" evidence="15">
    <location>
        <begin position="689"/>
        <end position="714"/>
    </location>
</feature>
<dbReference type="GO" id="GO:0005351">
    <property type="term" value="F:carbohydrate:proton symporter activity"/>
    <property type="evidence" value="ECO:0007669"/>
    <property type="project" value="TreeGrafter"/>
</dbReference>
<dbReference type="InterPro" id="IPR027417">
    <property type="entry name" value="P-loop_NTPase"/>
</dbReference>
<evidence type="ECO:0000256" key="6">
    <source>
        <dbReference type="ARBA" id="ARBA00022801"/>
    </source>
</evidence>
<reference evidence="19 20" key="1">
    <citation type="submission" date="2019-02" db="EMBL/GenBank/DDBJ databases">
        <title>Genome sequencing of the rare red list fungi Phlebia centrifuga.</title>
        <authorList>
            <person name="Buettner E."/>
            <person name="Kellner H."/>
        </authorList>
    </citation>
    <scope>NUCLEOTIDE SEQUENCE [LARGE SCALE GENOMIC DNA]</scope>
    <source>
        <strain evidence="19 20">DSM 108282</strain>
    </source>
</reference>
<evidence type="ECO:0000256" key="10">
    <source>
        <dbReference type="ARBA" id="ARBA00023136"/>
    </source>
</evidence>
<feature type="transmembrane region" description="Helical" evidence="15">
    <location>
        <begin position="515"/>
        <end position="537"/>
    </location>
</feature>
<feature type="transmembrane region" description="Helical" evidence="15">
    <location>
        <begin position="661"/>
        <end position="683"/>
    </location>
</feature>
<dbReference type="Gene3D" id="1.25.40.10">
    <property type="entry name" value="Tetratricopeptide repeat domain"/>
    <property type="match status" value="3"/>
</dbReference>
<dbReference type="GO" id="GO:0003676">
    <property type="term" value="F:nucleic acid binding"/>
    <property type="evidence" value="ECO:0007669"/>
    <property type="project" value="InterPro"/>
</dbReference>
<dbReference type="NCBIfam" id="TIGR00756">
    <property type="entry name" value="PPR"/>
    <property type="match status" value="2"/>
</dbReference>
<feature type="repeat" description="PPR" evidence="13">
    <location>
        <begin position="126"/>
        <end position="160"/>
    </location>
</feature>
<dbReference type="InterPro" id="IPR005828">
    <property type="entry name" value="MFS_sugar_transport-like"/>
</dbReference>
<dbReference type="InterPro" id="IPR014001">
    <property type="entry name" value="Helicase_ATP-bd"/>
</dbReference>
<dbReference type="InterPro" id="IPR002885">
    <property type="entry name" value="PPR_rpt"/>
</dbReference>
<dbReference type="SUPFAM" id="SSF103473">
    <property type="entry name" value="MFS general substrate transporter"/>
    <property type="match status" value="2"/>
</dbReference>
<evidence type="ECO:0000256" key="15">
    <source>
        <dbReference type="SAM" id="Phobius"/>
    </source>
</evidence>
<dbReference type="Gene3D" id="1.20.1250.20">
    <property type="entry name" value="MFS general substrate transporter like domains"/>
    <property type="match status" value="2"/>
</dbReference>
<dbReference type="Pfam" id="PF00271">
    <property type="entry name" value="Helicase_C"/>
    <property type="match status" value="1"/>
</dbReference>
<evidence type="ECO:0000256" key="8">
    <source>
        <dbReference type="ARBA" id="ARBA00022840"/>
    </source>
</evidence>
<keyword evidence="20" id="KW-1185">Reference proteome</keyword>
<dbReference type="GO" id="GO:0016787">
    <property type="term" value="F:hydrolase activity"/>
    <property type="evidence" value="ECO:0007669"/>
    <property type="project" value="UniProtKB-KW"/>
</dbReference>
<dbReference type="Pfam" id="PF13041">
    <property type="entry name" value="PPR_2"/>
    <property type="match status" value="2"/>
</dbReference>
<dbReference type="Pfam" id="PF00270">
    <property type="entry name" value="DEAD"/>
    <property type="match status" value="1"/>
</dbReference>
<feature type="transmembrane region" description="Helical" evidence="15">
    <location>
        <begin position="757"/>
        <end position="776"/>
    </location>
</feature>
<sequence length="1396" mass="155285">MQGSLRDAIHLVLQTPIAIPIASLPSFLADLAFDQALCNKTEDYLSNLTKGLADKSMLHLYNTVLRTLSEPDSWLTLDPSEVSAEKPVVLPRFAWASFLTGFLQCRRMDLAEKLWDDMLRLGVIPDMDTWVALLNGYAGLRKVDRARQTWSLMVQQGLTPSPMAHKAIILAESKGGNPDEILMRLKGFQSQRTKKNFVDEPTALNVYNTGLHWLLFHARTDEARAILDQMHIEGPKPDVTTFNTFMRYYGRKKDMNGLAAIVQLMDAAGLTGDVFTYSIVLTALLPFRKDAPQVMFNLMRKHGVQPNVAMYTTIIDHLMKKQDEVMFRVALDLLNKMEMSTSKDVQPNEVTYTTILTGIHRNNRLDPAVVEETRQSISNKMKARNLMYSSVGYNILMKACLENPDAEGLQNALRYYREMVDRRMLIGNDTCLGVFLFGYDQGVMSGVITGPHFLKFFDNPSALEVGSMVAVLEVGAFITSIAAGRIGDTLGRRGTLFIGAVIFALGGAIQTMTPGFWVMVAGRVVAGFGVGLLSWLIDNDKDVAGMRVIADLHGGDLEDVVAKAEFQEIKERVIFERESGEGRTYAVMWKRYKRRVLLAMSSQAFAQLNGINVISYYAPRVFEEAGWVGRDAILMTGINAIIYVLSTLPPWYLVDRWGRRFILLSGAVVMGISLALTGWWMYIDVPETPRAVVICVIIFNAAFGYSWGPLPWLYPPEIMPLTVRAKGVSLSTATNWAFNFLVGEMTPYLQEVIKWRLYPMHGFFCACSFVVVYFLYPETMGVPLEEMDAVFGEEELEERLEDEESERASLFSQQSRRSRQSGGGAKQRRPGLLNRILGSRLVHQYATAQQSFEELGLRRPVIAALQEAFPNVIRPTPAQASFIPALLSGKDILLKGQTGSGKYVPFCSQPLLSLPRKFNRVELDGKYVKSSTTTSLFIVPHRDLALQLMHWTASIYASILQTGGIDSVAQLVLRGINPIPAQVDNIHNCSPHVLIGTPQAVLEALQLESNPLKLPHLSTIVVDEADYLIQYTPRAPDKYKRDKFELDLKRHPSVTRQILDMVYSPMRQAFNKKKGIKQAQEIERPLKPMVLHRPQLIMTSATLKSQFRYSVLTEGGWFRRAEDKVTIVTGSPSEVEDTTNSVMGGGSLVHSALIVSNDGTVRNIPGAVDLPTGTAETETTQGEADQPVATEIPPPSSEDFDSKFLLYLRRCIINHSPCYIDFADTASPFNQNALEAVATVFALDVPRVALLVLKAAAPVRRAIFDLRSLGINAHGLDVLEPESGGSFLLQRGVAPEDNPTLLVSTLATTRGLDLPDLTHVFLLGAPAGLTPDEYMHVAGRTGRFGKDGTVIAVLEEPRMVKDNTGKTYNQNEPRWIQNIYTKIGVTPRMVAHFGNE</sequence>
<feature type="region of interest" description="Disordered" evidence="14">
    <location>
        <begin position="1172"/>
        <end position="1194"/>
    </location>
</feature>
<evidence type="ECO:0000256" key="5">
    <source>
        <dbReference type="ARBA" id="ARBA00022741"/>
    </source>
</evidence>
<evidence type="ECO:0000259" key="18">
    <source>
        <dbReference type="PROSITE" id="PS51195"/>
    </source>
</evidence>
<dbReference type="PROSITE" id="PS51375">
    <property type="entry name" value="PPR"/>
    <property type="match status" value="2"/>
</dbReference>
<comment type="subcellular location">
    <subcellularLocation>
        <location evidence="1">Membrane</location>
        <topology evidence="1">Multi-pass membrane protein</topology>
    </subcellularLocation>
</comment>
<dbReference type="PANTHER" id="PTHR48022">
    <property type="entry name" value="PLASTIDIC GLUCOSE TRANSPORTER 4"/>
    <property type="match status" value="1"/>
</dbReference>
<keyword evidence="7" id="KW-0347">Helicase</keyword>
<dbReference type="InterPro" id="IPR014014">
    <property type="entry name" value="RNA_helicase_DEAD_Q_motif"/>
</dbReference>
<evidence type="ECO:0000256" key="2">
    <source>
        <dbReference type="ARBA" id="ARBA00010992"/>
    </source>
</evidence>
<gene>
    <name evidence="19" type="ORF">EW026_g2538</name>
</gene>
<accession>A0A4S4KMY6</accession>
<protein>
    <submittedName>
        <fullName evidence="19">Uncharacterized protein</fullName>
    </submittedName>
</protein>
<feature type="short sequence motif" description="Q motif" evidence="12">
    <location>
        <begin position="850"/>
        <end position="880"/>
    </location>
</feature>
<dbReference type="Gene3D" id="3.40.50.300">
    <property type="entry name" value="P-loop containing nucleotide triphosphate hydrolases"/>
    <property type="match status" value="2"/>
</dbReference>
<keyword evidence="6" id="KW-0378">Hydrolase</keyword>
<evidence type="ECO:0000256" key="13">
    <source>
        <dbReference type="PROSITE-ProRule" id="PRU00708"/>
    </source>
</evidence>
<feature type="transmembrane region" description="Helical" evidence="15">
    <location>
        <begin position="633"/>
        <end position="654"/>
    </location>
</feature>
<evidence type="ECO:0000256" key="7">
    <source>
        <dbReference type="ARBA" id="ARBA00022806"/>
    </source>
</evidence>
<keyword evidence="9 15" id="KW-1133">Transmembrane helix</keyword>
<comment type="catalytic activity">
    <reaction evidence="11">
        <text>myo-inositol(out) + H(+)(out) = myo-inositol(in) + H(+)(in)</text>
        <dbReference type="Rhea" id="RHEA:60364"/>
        <dbReference type="ChEBI" id="CHEBI:15378"/>
        <dbReference type="ChEBI" id="CHEBI:17268"/>
    </reaction>
</comment>
<dbReference type="SUPFAM" id="SSF52540">
    <property type="entry name" value="P-loop containing nucleoside triphosphate hydrolases"/>
    <property type="match status" value="2"/>
</dbReference>
<dbReference type="InterPro" id="IPR011545">
    <property type="entry name" value="DEAD/DEAH_box_helicase_dom"/>
</dbReference>
<dbReference type="PROSITE" id="PS51195">
    <property type="entry name" value="Q_MOTIF"/>
    <property type="match status" value="1"/>
</dbReference>
<evidence type="ECO:0000256" key="12">
    <source>
        <dbReference type="PROSITE-ProRule" id="PRU00552"/>
    </source>
</evidence>
<feature type="repeat" description="PPR" evidence="13">
    <location>
        <begin position="91"/>
        <end position="125"/>
    </location>
</feature>
<proteinExistence type="inferred from homology"/>
<dbReference type="SMART" id="SM00487">
    <property type="entry name" value="DEXDc"/>
    <property type="match status" value="1"/>
</dbReference>
<feature type="compositionally biased region" description="Low complexity" evidence="14">
    <location>
        <begin position="1172"/>
        <end position="1184"/>
    </location>
</feature>
<feature type="domain" description="Helicase ATP-binding" evidence="16">
    <location>
        <begin position="883"/>
        <end position="1103"/>
    </location>
</feature>
<evidence type="ECO:0000256" key="4">
    <source>
        <dbReference type="ARBA" id="ARBA00022692"/>
    </source>
</evidence>
<dbReference type="GO" id="GO:0003724">
    <property type="term" value="F:RNA helicase activity"/>
    <property type="evidence" value="ECO:0007669"/>
    <property type="project" value="InterPro"/>
</dbReference>
<dbReference type="GO" id="GO:0005524">
    <property type="term" value="F:ATP binding"/>
    <property type="evidence" value="ECO:0007669"/>
    <property type="project" value="UniProtKB-KW"/>
</dbReference>
<evidence type="ECO:0000256" key="3">
    <source>
        <dbReference type="ARBA" id="ARBA00022448"/>
    </source>
</evidence>
<dbReference type="PROSITE" id="PS51194">
    <property type="entry name" value="HELICASE_CTER"/>
    <property type="match status" value="1"/>
</dbReference>
<keyword evidence="8" id="KW-0067">ATP-binding</keyword>
<dbReference type="Pfam" id="PF13812">
    <property type="entry name" value="PPR_3"/>
    <property type="match status" value="1"/>
</dbReference>
<evidence type="ECO:0000256" key="1">
    <source>
        <dbReference type="ARBA" id="ARBA00004141"/>
    </source>
</evidence>
<feature type="transmembrane region" description="Helical" evidence="15">
    <location>
        <begin position="490"/>
        <end position="509"/>
    </location>
</feature>
<feature type="domain" description="Helicase C-terminal" evidence="17">
    <location>
        <begin position="1228"/>
        <end position="1383"/>
    </location>
</feature>
<dbReference type="Pfam" id="PF00083">
    <property type="entry name" value="Sugar_tr"/>
    <property type="match status" value="1"/>
</dbReference>
<keyword evidence="4 15" id="KW-0812">Transmembrane</keyword>
<evidence type="ECO:0000259" key="17">
    <source>
        <dbReference type="PROSITE" id="PS51194"/>
    </source>
</evidence>
<dbReference type="InterPro" id="IPR001650">
    <property type="entry name" value="Helicase_C-like"/>
</dbReference>